<keyword evidence="1" id="KW-1133">Transmembrane helix</keyword>
<dbReference type="AlphaFoldDB" id="A0A7J6LV32"/>
<name>A0A7J6LV32_PERCH</name>
<dbReference type="EMBL" id="JAAPAO010000328">
    <property type="protein sequence ID" value="KAF4663074.1"/>
    <property type="molecule type" value="Genomic_DNA"/>
</dbReference>
<proteinExistence type="predicted"/>
<gene>
    <name evidence="2" type="ORF">FOL47_005920</name>
</gene>
<keyword evidence="1" id="KW-0472">Membrane</keyword>
<comment type="caution">
    <text evidence="2">The sequence shown here is derived from an EMBL/GenBank/DDBJ whole genome shotgun (WGS) entry which is preliminary data.</text>
</comment>
<reference evidence="2 3" key="1">
    <citation type="submission" date="2020-04" db="EMBL/GenBank/DDBJ databases">
        <title>Perkinsus chesapeaki whole genome sequence.</title>
        <authorList>
            <person name="Bogema D.R."/>
        </authorList>
    </citation>
    <scope>NUCLEOTIDE SEQUENCE [LARGE SCALE GENOMIC DNA]</scope>
    <source>
        <strain evidence="2">ATCC PRA-425</strain>
    </source>
</reference>
<dbReference type="OrthoDB" id="440402at2759"/>
<keyword evidence="1" id="KW-0812">Transmembrane</keyword>
<protein>
    <submittedName>
        <fullName evidence="2">Uncharacterized protein</fullName>
    </submittedName>
</protein>
<evidence type="ECO:0000256" key="1">
    <source>
        <dbReference type="SAM" id="Phobius"/>
    </source>
</evidence>
<sequence length="247" mass="27571">MPASSRGVPRRRARGGAVILVICLAATTCLVSLGGSLFLGWPSSSSETEALAQRAIRLDEPMDNFAETMMRNEEGSDASLVRAALSVQLRALRRQAWRIIVSSGCDEDTWTKLQEWFEKRCRLLTVDERVTRKQLKELRGDWQRYLSLCSRSSEQEVELEKIRLGSALVAEEAQRTAKDLDAKDILLEQQNSIPPREVGFGFKVPYLPIEVGGVVGMGGPGGLRGNVKIGLFPDYQFRQKLQDTFQV</sequence>
<dbReference type="Proteomes" id="UP000591131">
    <property type="component" value="Unassembled WGS sequence"/>
</dbReference>
<keyword evidence="3" id="KW-1185">Reference proteome</keyword>
<organism evidence="2 3">
    <name type="scientific">Perkinsus chesapeaki</name>
    <name type="common">Clam parasite</name>
    <name type="synonym">Perkinsus andrewsi</name>
    <dbReference type="NCBI Taxonomy" id="330153"/>
    <lineage>
        <taxon>Eukaryota</taxon>
        <taxon>Sar</taxon>
        <taxon>Alveolata</taxon>
        <taxon>Perkinsozoa</taxon>
        <taxon>Perkinsea</taxon>
        <taxon>Perkinsida</taxon>
        <taxon>Perkinsidae</taxon>
        <taxon>Perkinsus</taxon>
    </lineage>
</organism>
<accession>A0A7J6LV32</accession>
<evidence type="ECO:0000313" key="2">
    <source>
        <dbReference type="EMBL" id="KAF4663074.1"/>
    </source>
</evidence>
<evidence type="ECO:0000313" key="3">
    <source>
        <dbReference type="Proteomes" id="UP000591131"/>
    </source>
</evidence>
<feature type="transmembrane region" description="Helical" evidence="1">
    <location>
        <begin position="16"/>
        <end position="41"/>
    </location>
</feature>